<keyword evidence="2" id="KW-1185">Reference proteome</keyword>
<comment type="caution">
    <text evidence="1">The sequence shown here is derived from an EMBL/GenBank/DDBJ whole genome shotgun (WGS) entry which is preliminary data.</text>
</comment>
<protein>
    <submittedName>
        <fullName evidence="1">Uncharacterized protein</fullName>
    </submittedName>
</protein>
<gene>
    <name evidence="1" type="ORF">NCI00_20580</name>
</gene>
<organism evidence="1 2">
    <name type="scientific">Runella salmonicolor</name>
    <dbReference type="NCBI Taxonomy" id="2950278"/>
    <lineage>
        <taxon>Bacteria</taxon>
        <taxon>Pseudomonadati</taxon>
        <taxon>Bacteroidota</taxon>
        <taxon>Cytophagia</taxon>
        <taxon>Cytophagales</taxon>
        <taxon>Spirosomataceae</taxon>
        <taxon>Runella</taxon>
    </lineage>
</organism>
<evidence type="ECO:0000313" key="2">
    <source>
        <dbReference type="Proteomes" id="UP001204772"/>
    </source>
</evidence>
<dbReference type="Proteomes" id="UP001204772">
    <property type="component" value="Unassembled WGS sequence"/>
</dbReference>
<proteinExistence type="predicted"/>
<sequence>MEKHTAKPPSIQAVKVCVDPQCWEVAHNFPKGVIHCRSCGGRMIGLDKETYQKEYILSPHQFDYSKDEDEDCRVNPYEIGYKHT</sequence>
<evidence type="ECO:0000313" key="1">
    <source>
        <dbReference type="EMBL" id="MCP1384844.1"/>
    </source>
</evidence>
<dbReference type="RefSeq" id="WP_253530739.1">
    <property type="nucleotide sequence ID" value="NZ_JAMZEL010000009.1"/>
</dbReference>
<dbReference type="EMBL" id="JAMZEL010000009">
    <property type="protein sequence ID" value="MCP1384844.1"/>
    <property type="molecule type" value="Genomic_DNA"/>
</dbReference>
<reference evidence="1 2" key="1">
    <citation type="submission" date="2022-06" db="EMBL/GenBank/DDBJ databases">
        <title>Runella sp. S5 genome sequencing.</title>
        <authorList>
            <person name="Park S."/>
        </authorList>
    </citation>
    <scope>NUCLEOTIDE SEQUENCE [LARGE SCALE GENOMIC DNA]</scope>
    <source>
        <strain evidence="1 2">S5</strain>
    </source>
</reference>
<accession>A0ABT1FSU7</accession>
<name>A0ABT1FSU7_9BACT</name>